<feature type="non-terminal residue" evidence="1">
    <location>
        <position position="1"/>
    </location>
</feature>
<proteinExistence type="predicted"/>
<evidence type="ECO:0000313" key="1">
    <source>
        <dbReference type="EMBL" id="MES4993925.1"/>
    </source>
</evidence>
<organism evidence="1 2">
    <name type="scientific">Agrobacterium radiobacter</name>
    <dbReference type="NCBI Taxonomy" id="362"/>
    <lineage>
        <taxon>Bacteria</taxon>
        <taxon>Pseudomonadati</taxon>
        <taxon>Pseudomonadota</taxon>
        <taxon>Alphaproteobacteria</taxon>
        <taxon>Hyphomicrobiales</taxon>
        <taxon>Rhizobiaceae</taxon>
        <taxon>Rhizobium/Agrobacterium group</taxon>
        <taxon>Agrobacterium</taxon>
        <taxon>Agrobacterium tumefaciens complex</taxon>
    </lineage>
</organism>
<protein>
    <submittedName>
        <fullName evidence="1">Uncharacterized protein</fullName>
    </submittedName>
</protein>
<gene>
    <name evidence="1" type="ORF">ABVB70_26925</name>
</gene>
<accession>A0ABD5LTR1</accession>
<evidence type="ECO:0000313" key="2">
    <source>
        <dbReference type="Proteomes" id="UP001438189"/>
    </source>
</evidence>
<dbReference type="EMBL" id="JBETME010000037">
    <property type="protein sequence ID" value="MES4993925.1"/>
    <property type="molecule type" value="Genomic_DNA"/>
</dbReference>
<dbReference type="RefSeq" id="WP_353574798.1">
    <property type="nucleotide sequence ID" value="NZ_JBETME010000037.1"/>
</dbReference>
<comment type="caution">
    <text evidence="1">The sequence shown here is derived from an EMBL/GenBank/DDBJ whole genome shotgun (WGS) entry which is preliminary data.</text>
</comment>
<dbReference type="AlphaFoldDB" id="A0ABD5LTR1"/>
<dbReference type="Proteomes" id="UP001438189">
    <property type="component" value="Unassembled WGS sequence"/>
</dbReference>
<name>A0ABD5LTR1_AGRRD</name>
<sequence length="124" mass="14150">LWPICRRRSNPLPCKTGMMHLGKILQQKNWQRAEPRVSRCVASPRKKKVGIRPSESLVVSFVIPMRTSLQKFFNYCPVTTVPIQDFDCLGQADSVLLLQLLDGILPGLVLSHREPPYDPKMRLP</sequence>
<reference evidence="1 2" key="1">
    <citation type="submission" date="2024-06" db="EMBL/GenBank/DDBJ databases">
        <title>Genome sequencing of Agrobacterium spp. from tobacco in Serbia.</title>
        <authorList>
            <person name="Ilicic R.J."/>
            <person name="Studholme D.J."/>
            <person name="Jelusic A."/>
            <person name="Barac G."/>
            <person name="Bagi F."/>
            <person name="Popovic Milovanovic T."/>
        </authorList>
    </citation>
    <scope>NUCLEOTIDE SEQUENCE [LARGE SCALE GENOMIC DNA]</scope>
    <source>
        <strain evidence="1 2">DA1</strain>
    </source>
</reference>